<name>A0A7Y2RDD3_9GAMM</name>
<feature type="chain" id="PRO_5031015672" evidence="2">
    <location>
        <begin position="23"/>
        <end position="133"/>
    </location>
</feature>
<dbReference type="PANTHER" id="PTHR36571:SF1">
    <property type="entry name" value="PROTEIN YGIW"/>
    <property type="match status" value="1"/>
</dbReference>
<organism evidence="3 4">
    <name type="scientific">Acinetobacter terrae</name>
    <dbReference type="NCBI Taxonomy" id="2731247"/>
    <lineage>
        <taxon>Bacteria</taxon>
        <taxon>Pseudomonadati</taxon>
        <taxon>Pseudomonadota</taxon>
        <taxon>Gammaproteobacteria</taxon>
        <taxon>Moraxellales</taxon>
        <taxon>Moraxellaceae</taxon>
        <taxon>Acinetobacter</taxon>
        <taxon>Acinetobacter Taxon 24</taxon>
    </lineage>
</organism>
<dbReference type="NCBIfam" id="NF033674">
    <property type="entry name" value="stress_OB_fold"/>
    <property type="match status" value="1"/>
</dbReference>
<protein>
    <submittedName>
        <fullName evidence="3">NirD/YgiW/YdeI family stress tolerance protein</fullName>
    </submittedName>
</protein>
<dbReference type="Proteomes" id="UP000569202">
    <property type="component" value="Unassembled WGS sequence"/>
</dbReference>
<gene>
    <name evidence="3" type="ORF">HLH17_02730</name>
</gene>
<sequence>MNKMLLALFVTDSMLSTASAWAGKSDQVIMTEAAQNMVTVAEAKKLPDETAVTLSGVIVRKTQKDHFELKDSSGKIGMEVDSDLWRPMGLKAGDKVKVIGEVDTNTGQATDIDVVQIGKMENQSDKWTWYNQH</sequence>
<dbReference type="Gene3D" id="2.40.50.200">
    <property type="entry name" value="Bacterial OB-fold"/>
    <property type="match status" value="1"/>
</dbReference>
<keyword evidence="1 2" id="KW-0732">Signal</keyword>
<dbReference type="PANTHER" id="PTHR36571">
    <property type="entry name" value="PROTEIN YGIW"/>
    <property type="match status" value="1"/>
</dbReference>
<evidence type="ECO:0000313" key="3">
    <source>
        <dbReference type="EMBL" id="NNH76613.1"/>
    </source>
</evidence>
<dbReference type="AlphaFoldDB" id="A0A7Y2RDD3"/>
<evidence type="ECO:0000256" key="1">
    <source>
        <dbReference type="ARBA" id="ARBA00022729"/>
    </source>
</evidence>
<dbReference type="RefSeq" id="WP_171539783.1">
    <property type="nucleotide sequence ID" value="NZ_JABERL010000007.1"/>
</dbReference>
<dbReference type="EMBL" id="JABERL010000007">
    <property type="protein sequence ID" value="NNH76613.1"/>
    <property type="molecule type" value="Genomic_DNA"/>
</dbReference>
<proteinExistence type="predicted"/>
<reference evidence="3 4" key="1">
    <citation type="submission" date="2020-04" db="EMBL/GenBank/DDBJ databases">
        <title>Acinetobacter Taxon 24.</title>
        <authorList>
            <person name="Nemec A."/>
            <person name="Radolfova-Krizova L."/>
            <person name="Higgins P.G."/>
            <person name="Spanelova P."/>
        </authorList>
    </citation>
    <scope>NUCLEOTIDE SEQUENCE [LARGE SCALE GENOMIC DNA]</scope>
    <source>
        <strain evidence="3 4">ANC 5380</strain>
    </source>
</reference>
<evidence type="ECO:0000256" key="2">
    <source>
        <dbReference type="SAM" id="SignalP"/>
    </source>
</evidence>
<dbReference type="Pfam" id="PF04076">
    <property type="entry name" value="BOF"/>
    <property type="match status" value="1"/>
</dbReference>
<feature type="signal peptide" evidence="2">
    <location>
        <begin position="1"/>
        <end position="22"/>
    </location>
</feature>
<comment type="caution">
    <text evidence="3">The sequence shown here is derived from an EMBL/GenBank/DDBJ whole genome shotgun (WGS) entry which is preliminary data.</text>
</comment>
<evidence type="ECO:0000313" key="4">
    <source>
        <dbReference type="Proteomes" id="UP000569202"/>
    </source>
</evidence>
<dbReference type="InterPro" id="IPR005220">
    <property type="entry name" value="CarO-like"/>
</dbReference>
<accession>A0A7Y2RDD3</accession>
<dbReference type="InterPro" id="IPR036700">
    <property type="entry name" value="BOBF_sf"/>
</dbReference>
<dbReference type="SUPFAM" id="SSF101756">
    <property type="entry name" value="Hypothetical protein YgiW"/>
    <property type="match status" value="1"/>
</dbReference>